<dbReference type="AlphaFoldDB" id="A0A3S5B5A3"/>
<organism evidence="1 2">
    <name type="scientific">Protopolystoma xenopodis</name>
    <dbReference type="NCBI Taxonomy" id="117903"/>
    <lineage>
        <taxon>Eukaryota</taxon>
        <taxon>Metazoa</taxon>
        <taxon>Spiralia</taxon>
        <taxon>Lophotrochozoa</taxon>
        <taxon>Platyhelminthes</taxon>
        <taxon>Monogenea</taxon>
        <taxon>Polyopisthocotylea</taxon>
        <taxon>Polystomatidea</taxon>
        <taxon>Polystomatidae</taxon>
        <taxon>Protopolystoma</taxon>
    </lineage>
</organism>
<gene>
    <name evidence="1" type="ORF">PXEA_LOCUS34242</name>
</gene>
<accession>A0A3S5B5A3</accession>
<name>A0A3S5B5A3_9PLAT</name>
<dbReference type="EMBL" id="CAAALY010266525">
    <property type="protein sequence ID" value="VEL40802.1"/>
    <property type="molecule type" value="Genomic_DNA"/>
</dbReference>
<keyword evidence="2" id="KW-1185">Reference proteome</keyword>
<comment type="caution">
    <text evidence="1">The sequence shown here is derived from an EMBL/GenBank/DDBJ whole genome shotgun (WGS) entry which is preliminary data.</text>
</comment>
<dbReference type="Proteomes" id="UP000784294">
    <property type="component" value="Unassembled WGS sequence"/>
</dbReference>
<protein>
    <submittedName>
        <fullName evidence="1">Uncharacterized protein</fullName>
    </submittedName>
</protein>
<reference evidence="1" key="1">
    <citation type="submission" date="2018-11" db="EMBL/GenBank/DDBJ databases">
        <authorList>
            <consortium name="Pathogen Informatics"/>
        </authorList>
    </citation>
    <scope>NUCLEOTIDE SEQUENCE</scope>
</reference>
<evidence type="ECO:0000313" key="1">
    <source>
        <dbReference type="EMBL" id="VEL40802.1"/>
    </source>
</evidence>
<sequence>MAKLADDADYDAGETSANVPSLLSDAGNHDNYYDRRLWTSLIQKWKWVEAEKRPVEEDTATRRAAEVLYRLAVARRAVDVVSCGQFSWRFWS</sequence>
<evidence type="ECO:0000313" key="2">
    <source>
        <dbReference type="Proteomes" id="UP000784294"/>
    </source>
</evidence>
<proteinExistence type="predicted"/>